<dbReference type="AlphaFoldDB" id="A0A1D8PAK7"/>
<dbReference type="InterPro" id="IPR011004">
    <property type="entry name" value="Trimer_LpxA-like_sf"/>
</dbReference>
<dbReference type="InterPro" id="IPR045304">
    <property type="entry name" value="LbH_SAT"/>
</dbReference>
<reference evidence="4 5" key="1">
    <citation type="submission" date="2016-10" db="EMBL/GenBank/DDBJ databases">
        <title>Lutibacter sp. LPB0138, isolated from marine gastropod.</title>
        <authorList>
            <person name="Kim E."/>
            <person name="Yi H."/>
        </authorList>
    </citation>
    <scope>NUCLEOTIDE SEQUENCE [LARGE SCALE GENOMIC DNA]</scope>
    <source>
        <strain evidence="4 5">LPB0138</strain>
    </source>
</reference>
<dbReference type="InterPro" id="IPR042122">
    <property type="entry name" value="Ser_AcTrfase_N_sf"/>
</dbReference>
<dbReference type="GO" id="GO:0016746">
    <property type="term" value="F:acyltransferase activity"/>
    <property type="evidence" value="ECO:0007669"/>
    <property type="project" value="UniProtKB-KW"/>
</dbReference>
<dbReference type="PANTHER" id="PTHR42811">
    <property type="entry name" value="SERINE ACETYLTRANSFERASE"/>
    <property type="match status" value="1"/>
</dbReference>
<dbReference type="Proteomes" id="UP000176050">
    <property type="component" value="Chromosome"/>
</dbReference>
<dbReference type="GO" id="GO:0008652">
    <property type="term" value="P:amino acid biosynthetic process"/>
    <property type="evidence" value="ECO:0007669"/>
    <property type="project" value="UniProtKB-KW"/>
</dbReference>
<dbReference type="Gene3D" id="1.10.3130.10">
    <property type="entry name" value="serine acetyltransferase, domain 1"/>
    <property type="match status" value="1"/>
</dbReference>
<gene>
    <name evidence="4" type="ORF">LPB138_13315</name>
</gene>
<keyword evidence="3" id="KW-0012">Acyltransferase</keyword>
<keyword evidence="5" id="KW-1185">Reference proteome</keyword>
<evidence type="ECO:0000313" key="4">
    <source>
        <dbReference type="EMBL" id="AOW21597.1"/>
    </source>
</evidence>
<organism evidence="4 5">
    <name type="scientific">Urechidicola croceus</name>
    <dbReference type="NCBI Taxonomy" id="1850246"/>
    <lineage>
        <taxon>Bacteria</taxon>
        <taxon>Pseudomonadati</taxon>
        <taxon>Bacteroidota</taxon>
        <taxon>Flavobacteriia</taxon>
        <taxon>Flavobacteriales</taxon>
        <taxon>Flavobacteriaceae</taxon>
        <taxon>Urechidicola</taxon>
    </lineage>
</organism>
<dbReference type="STRING" id="1850246.LPB138_13315"/>
<keyword evidence="2 4" id="KW-0808">Transferase</keyword>
<name>A0A1D8PAK7_9FLAO</name>
<dbReference type="EMBL" id="CP017478">
    <property type="protein sequence ID" value="AOW21597.1"/>
    <property type="molecule type" value="Genomic_DNA"/>
</dbReference>
<dbReference type="SUPFAM" id="SSF51161">
    <property type="entry name" value="Trimeric LpxA-like enzymes"/>
    <property type="match status" value="1"/>
</dbReference>
<accession>A0A1D8PAK7</accession>
<dbReference type="RefSeq" id="WP_070237757.1">
    <property type="nucleotide sequence ID" value="NZ_CP017478.1"/>
</dbReference>
<evidence type="ECO:0000313" key="5">
    <source>
        <dbReference type="Proteomes" id="UP000176050"/>
    </source>
</evidence>
<sequence>MTKDSIIEKIISNRNTPRLDFSIKYKTEEFTNNLFHTLFDAKSCVETNIDKLESQFREIYDLACFDNERPCKDVWNKFLTQLPTLLEKLNLDANACLNFDPASNSIEEVYIAYPGFFAIAIHRFSHELNKICIPLIPRLMSEYAHRLTGVDIHPGATIGDSFFIDHATGIVIGETCIIKENVKIYQGVTLGALQVKKSLKNIKRHPTVEANVIIYANATILGGDTTIGANSIIGGNVWITESVPENSFVYHKPETQMKTKR</sequence>
<evidence type="ECO:0000256" key="1">
    <source>
        <dbReference type="ARBA" id="ARBA00022605"/>
    </source>
</evidence>
<dbReference type="Gene3D" id="2.160.10.10">
    <property type="entry name" value="Hexapeptide repeat proteins"/>
    <property type="match status" value="1"/>
</dbReference>
<keyword evidence="1" id="KW-0028">Amino-acid biosynthesis</keyword>
<dbReference type="CDD" id="cd03354">
    <property type="entry name" value="LbH_SAT"/>
    <property type="match status" value="1"/>
</dbReference>
<evidence type="ECO:0000256" key="3">
    <source>
        <dbReference type="ARBA" id="ARBA00023315"/>
    </source>
</evidence>
<dbReference type="KEGG" id="lul:LPB138_13315"/>
<evidence type="ECO:0000256" key="2">
    <source>
        <dbReference type="ARBA" id="ARBA00022679"/>
    </source>
</evidence>
<dbReference type="OrthoDB" id="9801456at2"/>
<protein>
    <submittedName>
        <fullName evidence="4">Serine acetyltransferase</fullName>
    </submittedName>
</protein>
<proteinExistence type="predicted"/>